<name>A0ABV8GL44_9ACTN</name>
<proteinExistence type="predicted"/>
<accession>A0ABV8GL44</accession>
<dbReference type="RefSeq" id="WP_379534507.1">
    <property type="nucleotide sequence ID" value="NZ_JBHSBI010000036.1"/>
</dbReference>
<keyword evidence="2" id="KW-1185">Reference proteome</keyword>
<sequence length="111" mass="12197">MLTPDLLRLLAEDLRVAIATGEFDESAAIPALQSIGGVDRKTAVRIWRDADPMGQGNIWDILGDGRYRARYGLARRVWDHTDGPLKGKPVMPALLLQWGNGITRFAAVATK</sequence>
<gene>
    <name evidence="1" type="ORF">ACFOY2_46130</name>
</gene>
<comment type="caution">
    <text evidence="1">The sequence shown here is derived from an EMBL/GenBank/DDBJ whole genome shotgun (WGS) entry which is preliminary data.</text>
</comment>
<dbReference type="Proteomes" id="UP001595851">
    <property type="component" value="Unassembled WGS sequence"/>
</dbReference>
<organism evidence="1 2">
    <name type="scientific">Nonomuraea purpurea</name>
    <dbReference type="NCBI Taxonomy" id="1849276"/>
    <lineage>
        <taxon>Bacteria</taxon>
        <taxon>Bacillati</taxon>
        <taxon>Actinomycetota</taxon>
        <taxon>Actinomycetes</taxon>
        <taxon>Streptosporangiales</taxon>
        <taxon>Streptosporangiaceae</taxon>
        <taxon>Nonomuraea</taxon>
    </lineage>
</organism>
<dbReference type="EMBL" id="JBHSBI010000036">
    <property type="protein sequence ID" value="MFC4014672.1"/>
    <property type="molecule type" value="Genomic_DNA"/>
</dbReference>
<evidence type="ECO:0000313" key="2">
    <source>
        <dbReference type="Proteomes" id="UP001595851"/>
    </source>
</evidence>
<evidence type="ECO:0000313" key="1">
    <source>
        <dbReference type="EMBL" id="MFC4014672.1"/>
    </source>
</evidence>
<reference evidence="2" key="1">
    <citation type="journal article" date="2019" name="Int. J. Syst. Evol. Microbiol.">
        <title>The Global Catalogue of Microorganisms (GCM) 10K type strain sequencing project: providing services to taxonomists for standard genome sequencing and annotation.</title>
        <authorList>
            <consortium name="The Broad Institute Genomics Platform"/>
            <consortium name="The Broad Institute Genome Sequencing Center for Infectious Disease"/>
            <person name="Wu L."/>
            <person name="Ma J."/>
        </authorList>
    </citation>
    <scope>NUCLEOTIDE SEQUENCE [LARGE SCALE GENOMIC DNA]</scope>
    <source>
        <strain evidence="2">TBRC 1276</strain>
    </source>
</reference>
<protein>
    <submittedName>
        <fullName evidence="1">Uncharacterized protein</fullName>
    </submittedName>
</protein>